<accession>A0A5C6BEG3</accession>
<keyword evidence="2" id="KW-1185">Reference proteome</keyword>
<gene>
    <name evidence="1" type="ORF">Pla52o_58040</name>
</gene>
<dbReference type="AlphaFoldDB" id="A0A5C6BEG3"/>
<evidence type="ECO:0000313" key="2">
    <source>
        <dbReference type="Proteomes" id="UP000316304"/>
    </source>
</evidence>
<comment type="caution">
    <text evidence="1">The sequence shown here is derived from an EMBL/GenBank/DDBJ whole genome shotgun (WGS) entry which is preliminary data.</text>
</comment>
<dbReference type="EMBL" id="SJPT01000023">
    <property type="protein sequence ID" value="TWU10047.1"/>
    <property type="molecule type" value="Genomic_DNA"/>
</dbReference>
<evidence type="ECO:0000313" key="1">
    <source>
        <dbReference type="EMBL" id="TWU10047.1"/>
    </source>
</evidence>
<name>A0A5C6BEG3_9BACT</name>
<organism evidence="1 2">
    <name type="scientific">Novipirellula galeiformis</name>
    <dbReference type="NCBI Taxonomy" id="2528004"/>
    <lineage>
        <taxon>Bacteria</taxon>
        <taxon>Pseudomonadati</taxon>
        <taxon>Planctomycetota</taxon>
        <taxon>Planctomycetia</taxon>
        <taxon>Pirellulales</taxon>
        <taxon>Pirellulaceae</taxon>
        <taxon>Novipirellula</taxon>
    </lineage>
</organism>
<proteinExistence type="predicted"/>
<sequence>MPSSLPSQAVRSDANTGSFVAGQTRCVKEFTLAAVPTHAPCILALIRVAADN</sequence>
<reference evidence="1 2" key="1">
    <citation type="submission" date="2019-02" db="EMBL/GenBank/DDBJ databases">
        <title>Deep-cultivation of Planctomycetes and their phenomic and genomic characterization uncovers novel biology.</title>
        <authorList>
            <person name="Wiegand S."/>
            <person name="Jogler M."/>
            <person name="Boedeker C."/>
            <person name="Pinto D."/>
            <person name="Vollmers J."/>
            <person name="Rivas-Marin E."/>
            <person name="Kohn T."/>
            <person name="Peeters S.H."/>
            <person name="Heuer A."/>
            <person name="Rast P."/>
            <person name="Oberbeckmann S."/>
            <person name="Bunk B."/>
            <person name="Jeske O."/>
            <person name="Meyerdierks A."/>
            <person name="Storesund J.E."/>
            <person name="Kallscheuer N."/>
            <person name="Luecker S."/>
            <person name="Lage O.M."/>
            <person name="Pohl T."/>
            <person name="Merkel B.J."/>
            <person name="Hornburger P."/>
            <person name="Mueller R.-W."/>
            <person name="Bruemmer F."/>
            <person name="Labrenz M."/>
            <person name="Spormann A.M."/>
            <person name="Op Den Camp H."/>
            <person name="Overmann J."/>
            <person name="Amann R."/>
            <person name="Jetten M.S.M."/>
            <person name="Mascher T."/>
            <person name="Medema M.H."/>
            <person name="Devos D.P."/>
            <person name="Kaster A.-K."/>
            <person name="Ovreas L."/>
            <person name="Rohde M."/>
            <person name="Galperin M.Y."/>
            <person name="Jogler C."/>
        </authorList>
    </citation>
    <scope>NUCLEOTIDE SEQUENCE [LARGE SCALE GENOMIC DNA]</scope>
    <source>
        <strain evidence="1 2">Pla52o</strain>
    </source>
</reference>
<protein>
    <submittedName>
        <fullName evidence="1">Uncharacterized protein</fullName>
    </submittedName>
</protein>
<dbReference type="Proteomes" id="UP000316304">
    <property type="component" value="Unassembled WGS sequence"/>
</dbReference>